<keyword evidence="2" id="KW-1185">Reference proteome</keyword>
<accession>A0AAD4W913</accession>
<name>A0AAD4W913_PRUDU</name>
<organism evidence="1 2">
    <name type="scientific">Prunus dulcis</name>
    <name type="common">Almond</name>
    <name type="synonym">Amygdalus dulcis</name>
    <dbReference type="NCBI Taxonomy" id="3755"/>
    <lineage>
        <taxon>Eukaryota</taxon>
        <taxon>Viridiplantae</taxon>
        <taxon>Streptophyta</taxon>
        <taxon>Embryophyta</taxon>
        <taxon>Tracheophyta</taxon>
        <taxon>Spermatophyta</taxon>
        <taxon>Magnoliopsida</taxon>
        <taxon>eudicotyledons</taxon>
        <taxon>Gunneridae</taxon>
        <taxon>Pentapetalae</taxon>
        <taxon>rosids</taxon>
        <taxon>fabids</taxon>
        <taxon>Rosales</taxon>
        <taxon>Rosaceae</taxon>
        <taxon>Amygdaloideae</taxon>
        <taxon>Amygdaleae</taxon>
        <taxon>Prunus</taxon>
    </lineage>
</organism>
<comment type="caution">
    <text evidence="1">The sequence shown here is derived from an EMBL/GenBank/DDBJ whole genome shotgun (WGS) entry which is preliminary data.</text>
</comment>
<protein>
    <submittedName>
        <fullName evidence="1">Uncharacterized protein</fullName>
    </submittedName>
</protein>
<dbReference type="AlphaFoldDB" id="A0AAD4W913"/>
<sequence>MKLVANPRVKLEPEELMIGNPFLLKFKEELAKLSVKDEKSDEIVLLDNPLAKAELLELRVDDNCLAQLFIVLEKHDLVSQHTGFSCLAQVFIVLEKDDLVSQNSSNMIPWLRSELSAIARPWICVLMQSELSPVKIKEMPSLL</sequence>
<evidence type="ECO:0000313" key="1">
    <source>
        <dbReference type="EMBL" id="KAI5338269.1"/>
    </source>
</evidence>
<gene>
    <name evidence="1" type="ORF">L3X38_017540</name>
</gene>
<proteinExistence type="predicted"/>
<evidence type="ECO:0000313" key="2">
    <source>
        <dbReference type="Proteomes" id="UP001054821"/>
    </source>
</evidence>
<reference evidence="1 2" key="1">
    <citation type="journal article" date="2022" name="G3 (Bethesda)">
        <title>Whole-genome sequence and methylome profiling of the almond [Prunus dulcis (Mill.) D.A. Webb] cultivar 'Nonpareil'.</title>
        <authorList>
            <person name="D'Amico-Willman K.M."/>
            <person name="Ouma W.Z."/>
            <person name="Meulia T."/>
            <person name="Sideli G.M."/>
            <person name="Gradziel T.M."/>
            <person name="Fresnedo-Ramirez J."/>
        </authorList>
    </citation>
    <scope>NUCLEOTIDE SEQUENCE [LARGE SCALE GENOMIC DNA]</scope>
    <source>
        <strain evidence="1">Clone GOH B32 T37-40</strain>
    </source>
</reference>
<dbReference type="EMBL" id="JAJFAZ020000003">
    <property type="protein sequence ID" value="KAI5338269.1"/>
    <property type="molecule type" value="Genomic_DNA"/>
</dbReference>
<dbReference type="Proteomes" id="UP001054821">
    <property type="component" value="Chromosome 3"/>
</dbReference>